<comment type="caution">
    <text evidence="2">The sequence shown here is derived from an EMBL/GenBank/DDBJ whole genome shotgun (WGS) entry which is preliminary data.</text>
</comment>
<evidence type="ECO:0000313" key="2">
    <source>
        <dbReference type="EMBL" id="RJG11636.1"/>
    </source>
</evidence>
<dbReference type="Proteomes" id="UP000283734">
    <property type="component" value="Unassembled WGS sequence"/>
</dbReference>
<protein>
    <submittedName>
        <fullName evidence="2">Uncharacterized protein</fullName>
    </submittedName>
</protein>
<reference evidence="2 3" key="1">
    <citation type="submission" date="2018-09" db="EMBL/GenBank/DDBJ databases">
        <title>Alcanivorax profundi sp. nov., isolated from 1000 m-depth seawater of the Mariana Trench.</title>
        <authorList>
            <person name="Liu J."/>
        </authorList>
    </citation>
    <scope>NUCLEOTIDE SEQUENCE [LARGE SCALE GENOMIC DNA]</scope>
    <source>
        <strain evidence="2 3">MTEO17</strain>
    </source>
</reference>
<feature type="region of interest" description="Disordered" evidence="1">
    <location>
        <begin position="1"/>
        <end position="29"/>
    </location>
</feature>
<keyword evidence="3" id="KW-1185">Reference proteome</keyword>
<dbReference type="EMBL" id="QYYA01000098">
    <property type="protein sequence ID" value="RJG11636.1"/>
    <property type="molecule type" value="Genomic_DNA"/>
</dbReference>
<accession>A0A418XGQ3</accession>
<evidence type="ECO:0000313" key="3">
    <source>
        <dbReference type="Proteomes" id="UP000283734"/>
    </source>
</evidence>
<dbReference type="RefSeq" id="WP_233552528.1">
    <property type="nucleotide sequence ID" value="NZ_QYYA01000098.1"/>
</dbReference>
<sequence length="75" mass="8541">HSVARRKSQETADAPPIIEETPQGDPAREWWNGLTDQERESWGDRAGRTFEAGGRKITRNERDLARAAYEMSCQP</sequence>
<proteinExistence type="predicted"/>
<dbReference type="AlphaFoldDB" id="A0A418XGQ3"/>
<gene>
    <name evidence="2" type="ORF">D4A39_17030</name>
</gene>
<organism evidence="2 3">
    <name type="scientific">Alcanivorax profundi</name>
    <dbReference type="NCBI Taxonomy" id="2338368"/>
    <lineage>
        <taxon>Bacteria</taxon>
        <taxon>Pseudomonadati</taxon>
        <taxon>Pseudomonadota</taxon>
        <taxon>Gammaproteobacteria</taxon>
        <taxon>Oceanospirillales</taxon>
        <taxon>Alcanivoracaceae</taxon>
        <taxon>Alcanivorax</taxon>
    </lineage>
</organism>
<name>A0A418XGQ3_9GAMM</name>
<feature type="non-terminal residue" evidence="2">
    <location>
        <position position="1"/>
    </location>
</feature>
<evidence type="ECO:0000256" key="1">
    <source>
        <dbReference type="SAM" id="MobiDB-lite"/>
    </source>
</evidence>